<dbReference type="InterPro" id="IPR016024">
    <property type="entry name" value="ARM-type_fold"/>
</dbReference>
<dbReference type="CTD" id="133558"/>
<dbReference type="Proteomes" id="UP000002279">
    <property type="component" value="Chromosome 3"/>
</dbReference>
<dbReference type="InterPro" id="IPR056282">
    <property type="entry name" value="MROH2B-like_N_HEAT"/>
</dbReference>
<accession>F6S6W9</accession>
<dbReference type="Pfam" id="PF21047">
    <property type="entry name" value="HEAT_Maestro"/>
    <property type="match status" value="1"/>
</dbReference>
<evidence type="ECO:0000259" key="2">
    <source>
        <dbReference type="Pfam" id="PF21047"/>
    </source>
</evidence>
<feature type="domain" description="MROH2B-like HEAT-repeats" evidence="3">
    <location>
        <begin position="226"/>
        <end position="885"/>
    </location>
</feature>
<evidence type="ECO:0000313" key="6">
    <source>
        <dbReference type="Ensembl" id="ENSOANP00000006490.3"/>
    </source>
</evidence>
<dbReference type="KEGG" id="oaa:100075314"/>
<reference evidence="6" key="3">
    <citation type="submission" date="2025-09" db="UniProtKB">
        <authorList>
            <consortium name="Ensembl"/>
        </authorList>
    </citation>
    <scope>IDENTIFICATION</scope>
    <source>
        <strain evidence="6">Glennie</strain>
    </source>
</reference>
<dbReference type="PANTHER" id="PTHR23120">
    <property type="entry name" value="MAESTRO-RELATED HEAT DOMAIN-CONTAINING"/>
    <property type="match status" value="1"/>
</dbReference>
<dbReference type="OrthoDB" id="1884734at2759"/>
<organism evidence="6 7">
    <name type="scientific">Ornithorhynchus anatinus</name>
    <name type="common">Duckbill platypus</name>
    <dbReference type="NCBI Taxonomy" id="9258"/>
    <lineage>
        <taxon>Eukaryota</taxon>
        <taxon>Metazoa</taxon>
        <taxon>Chordata</taxon>
        <taxon>Craniata</taxon>
        <taxon>Vertebrata</taxon>
        <taxon>Euteleostomi</taxon>
        <taxon>Mammalia</taxon>
        <taxon>Monotremata</taxon>
        <taxon>Ornithorhynchidae</taxon>
        <taxon>Ornithorhynchus</taxon>
    </lineage>
</organism>
<dbReference type="GO" id="GO:0005737">
    <property type="term" value="C:cytoplasm"/>
    <property type="evidence" value="ECO:0000318"/>
    <property type="project" value="GO_Central"/>
</dbReference>
<dbReference type="Pfam" id="PF23221">
    <property type="entry name" value="HEAT_MROH2B_1st"/>
    <property type="match status" value="1"/>
</dbReference>
<dbReference type="eggNOG" id="KOG2032">
    <property type="taxonomic scope" value="Eukaryota"/>
</dbReference>
<dbReference type="Pfam" id="PF23227">
    <property type="entry name" value="HEAT_MROH2B_C"/>
    <property type="match status" value="1"/>
</dbReference>
<proteinExistence type="predicted"/>
<dbReference type="InterPro" id="IPR055408">
    <property type="entry name" value="HEAT_MROH2B-like"/>
</dbReference>
<dbReference type="HOGENOM" id="CLU_011794_1_0_1"/>
<dbReference type="Gene3D" id="1.25.10.10">
    <property type="entry name" value="Leucine-rich Repeat Variant"/>
    <property type="match status" value="1"/>
</dbReference>
<dbReference type="GO" id="GO:0097225">
    <property type="term" value="C:sperm midpiece"/>
    <property type="evidence" value="ECO:0007669"/>
    <property type="project" value="Ensembl"/>
</dbReference>
<evidence type="ECO:0000256" key="1">
    <source>
        <dbReference type="ARBA" id="ARBA00022737"/>
    </source>
</evidence>
<dbReference type="InterPro" id="IPR045206">
    <property type="entry name" value="Maestro_heat-like_prot"/>
</dbReference>
<dbReference type="GeneID" id="100075314"/>
<reference evidence="6" key="2">
    <citation type="submission" date="2025-08" db="UniProtKB">
        <authorList>
            <consortium name="Ensembl"/>
        </authorList>
    </citation>
    <scope>IDENTIFICATION</scope>
    <source>
        <strain evidence="6">Glennie</strain>
    </source>
</reference>
<dbReference type="FunCoup" id="F6S6W9">
    <property type="interactions" value="11"/>
</dbReference>
<dbReference type="GO" id="GO:0010737">
    <property type="term" value="P:protein kinase A signaling"/>
    <property type="evidence" value="ECO:0007669"/>
    <property type="project" value="Ensembl"/>
</dbReference>
<sequence>MDPDSLLEESLDFSRDVDLILNTLDKEDSEDLNKECIYNCFIAVLHSNNPLDDKVIQRMIFHASKDMHDSTLPRETRMLSGDVLVSLGRHNFNCVMYELQKHFRVLELPDEFTVLALADLATTYVSQSIPFMTLILVTMQTMLRMADDEKMRGAFCIALEKFSKAIEEYIKKWQDCPYPRMDINRFLDKIFMIFCHIMDNWVPRAASPATSLAVIKAYGPSVSLLLHREELREFALSQVPWLLAQYKDTETDFFVSQSLKQILAAAADYGICLPKTIRQPVFTELHSRICKPPLPRIEENEMEAASCFLFLARSNTADLLEFYDDMMRSSHEAVRVGTLALLRSALCVNEPKVRDYILLVEKTVKSTLGDPRNKVRLNTLLLIKSMCKLGFLEASEGWPLLDYIFAQYVLSSARLKAPKAVPAEEAQGETAVLEASLEVLQTLNPLVGALPQILWPRLLIFVVPAEYTGVLAPTCKILRLLVAAKKEEEPQKPETSSALASHGAPGQLPSPHQLLARLLVTSVLASEGEERGTEALWLLRAIPHLIHLDLVKPWTTSFLVPPLPSAGNSQERVQWETSLLQFLTETLNGINDNGWTSQLSLELRQQMNSYARTSAEERFLWKVLGTTLACCQDENFIGAQLRDILRSTNRLGEPRQGMSCILGHCAASHLDIVLKALKSYEEGETSFVSRCKGLFSGKKNLTKPDLMAIYGSVALHAPKQELLARVDPDIAAHVLHLYNACCQVLGITVVNKDVDLQIIFTRSVTEMSVAVQEAAADLDYKFSHKEVLLGHMLDFIREEPLDSLASPIRWKALIAIRHLSTLKPQLSLNDKLNILNESLKCLLPLPPMDQLIGEGQTDKDKEHIEFLYVRSLDALRRLLKTMLWDGEDPEECQEIFNLLRIWRVSPNEWERERILQLSAEVLASNIQRPANFRIGSLVGLFGPHCCDSLPTIRQGAADAIISLLGIQGMPQELEKLKDLREELSSRECQDQFRISSNIAKMVSKFIPHEETQDFLEELLDGLENLTPNCAKACSIWMVTILEEQGAMLEGQLLGILGSIYHHMTVLRLKEQSFQFVLQIISLIASFHLESVVSSLLAKPLPFDRDTRILWQALAGETHSTPRLLQVLMDRLKQGMEDDVAETEAIAAACALREVVTAGAAVGQLFPELFQLLLKLISCTLGRETLVPTLNRRRVLQHGERHQGGNPCSLSTAALRCVQVQAVKEGLAKETEEGENLWSLLSDPHSHPAGVCLLARSLPTWQKSITLDLMARLRPALSSPSENYRITGTTFFSELLKEPTLWKPGKLKEVLFVMAQATWDPNLTLRQMAIRGLGNATAGAPNKVRKNKQLILDAVIRGLYHLVRTDIICESLKALRSLLGLLSAEEVNHHFQEIVLLTRTFLEDEQDEVRLNSIQLFGILAEKATSSKRPFFKGEMKKTLTAFFLHLWDPNPQIGLACRTTTSACLTYLGMKELGGIVDQHLATLEIPKAREFYQDVCGILARKNPALLQTVYMHTCSFFRSPWERIRCAAAKLADAIIQNAPGTPSQWLDQESLDACLRGLRTDPCVSVQRAAEAAQHSLLRRRAASGSILPHP</sequence>
<dbReference type="InterPro" id="IPR055406">
    <property type="entry name" value="HEAT_Maestro"/>
</dbReference>
<reference evidence="6 7" key="1">
    <citation type="journal article" date="2008" name="Nature">
        <title>Genome analysis of the platypus reveals unique signatures of evolution.</title>
        <authorList>
            <person name="Warren W.C."/>
            <person name="Hillier L.W."/>
            <person name="Marshall Graves J.A."/>
            <person name="Birney E."/>
            <person name="Ponting C.P."/>
            <person name="Grutzner F."/>
            <person name="Belov K."/>
            <person name="Miller W."/>
            <person name="Clarke L."/>
            <person name="Chinwalla A.T."/>
            <person name="Yang S.P."/>
            <person name="Heger A."/>
            <person name="Locke D.P."/>
            <person name="Miethke P."/>
            <person name="Waters P.D."/>
            <person name="Veyrunes F."/>
            <person name="Fulton L."/>
            <person name="Fulton B."/>
            <person name="Graves T."/>
            <person name="Wallis J."/>
            <person name="Puente X.S."/>
            <person name="Lopez-Otin C."/>
            <person name="Ordonez G.R."/>
            <person name="Eichler E.E."/>
            <person name="Chen L."/>
            <person name="Cheng Z."/>
            <person name="Deakin J.E."/>
            <person name="Alsop A."/>
            <person name="Thompson K."/>
            <person name="Kirby P."/>
            <person name="Papenfuss A.T."/>
            <person name="Wakefield M.J."/>
            <person name="Olender T."/>
            <person name="Lancet D."/>
            <person name="Huttley G.A."/>
            <person name="Smit A.F."/>
            <person name="Pask A."/>
            <person name="Temple-Smith P."/>
            <person name="Batzer M.A."/>
            <person name="Walker J.A."/>
            <person name="Konkel M.K."/>
            <person name="Harris R.S."/>
            <person name="Whittington C.M."/>
            <person name="Wong E.S."/>
            <person name="Gemmell N.J."/>
            <person name="Buschiazzo E."/>
            <person name="Vargas Jentzsch I.M."/>
            <person name="Merkel A."/>
            <person name="Schmitz J."/>
            <person name="Zemann A."/>
            <person name="Churakov G."/>
            <person name="Kriegs J.O."/>
            <person name="Brosius J."/>
            <person name="Murchison E.P."/>
            <person name="Sachidanandam R."/>
            <person name="Smith C."/>
            <person name="Hannon G.J."/>
            <person name="Tsend-Ayush E."/>
            <person name="McMillan D."/>
            <person name="Attenborough R."/>
            <person name="Rens W."/>
            <person name="Ferguson-Smith M."/>
            <person name="Lefevre C.M."/>
            <person name="Sharp J.A."/>
            <person name="Nicholas K.R."/>
            <person name="Ray D.A."/>
            <person name="Kube M."/>
            <person name="Reinhardt R."/>
            <person name="Pringle T.H."/>
            <person name="Taylor J."/>
            <person name="Jones R.C."/>
            <person name="Nixon B."/>
            <person name="Dacheux J.L."/>
            <person name="Niwa H."/>
            <person name="Sekita Y."/>
            <person name="Huang X."/>
            <person name="Stark A."/>
            <person name="Kheradpour P."/>
            <person name="Kellis M."/>
            <person name="Flicek P."/>
            <person name="Chen Y."/>
            <person name="Webber C."/>
            <person name="Hardison R."/>
            <person name="Nelson J."/>
            <person name="Hallsworth-Pepin K."/>
            <person name="Delehaunty K."/>
            <person name="Markovic C."/>
            <person name="Minx P."/>
            <person name="Feng Y."/>
            <person name="Kremitzki C."/>
            <person name="Mitreva M."/>
            <person name="Glasscock J."/>
            <person name="Wylie T."/>
            <person name="Wohldmann P."/>
            <person name="Thiru P."/>
            <person name="Nhan M.N."/>
            <person name="Pohl C.S."/>
            <person name="Smith S.M."/>
            <person name="Hou S."/>
            <person name="Nefedov M."/>
            <person name="de Jong P.J."/>
            <person name="Renfree M.B."/>
            <person name="Mardis E.R."/>
            <person name="Wilson R.K."/>
        </authorList>
    </citation>
    <scope>NUCLEOTIDE SEQUENCE [LARGE SCALE GENOMIC DNA]</scope>
    <source>
        <strain evidence="6 7">Glennie</strain>
    </source>
</reference>
<dbReference type="RefSeq" id="XP_028914806.1">
    <property type="nucleotide sequence ID" value="XM_029058973.2"/>
</dbReference>
<evidence type="ECO:0000313" key="7">
    <source>
        <dbReference type="Proteomes" id="UP000002279"/>
    </source>
</evidence>
<dbReference type="GO" id="GO:0001669">
    <property type="term" value="C:acrosomal vesicle"/>
    <property type="evidence" value="ECO:0007669"/>
    <property type="project" value="Ensembl"/>
</dbReference>
<dbReference type="InterPro" id="IPR011989">
    <property type="entry name" value="ARM-like"/>
</dbReference>
<dbReference type="STRING" id="9258.ENSOANP00000006490"/>
<name>F6S6W9_ORNAN</name>
<dbReference type="InterPro" id="IPR048465">
    <property type="entry name" value="Maestro-like_HEAT"/>
</dbReference>
<evidence type="ECO:0000259" key="4">
    <source>
        <dbReference type="Pfam" id="PF23221"/>
    </source>
</evidence>
<dbReference type="Pfam" id="PF23210">
    <property type="entry name" value="HEAT_Maestro_2"/>
    <property type="match status" value="1"/>
</dbReference>
<dbReference type="Bgee" id="ENSOANG00000002183">
    <property type="expression patterns" value="Expressed in testis and 1 other cell type or tissue"/>
</dbReference>
<dbReference type="GeneTree" id="ENSGT00940000161231"/>
<dbReference type="InParanoid" id="F6S6W9"/>
<gene>
    <name evidence="6" type="primary">MROH2B</name>
</gene>
<feature type="domain" description="Maestro/Maestro-like HEAT-repeats" evidence="5">
    <location>
        <begin position="1310"/>
        <end position="1580"/>
    </location>
</feature>
<evidence type="ECO:0000259" key="5">
    <source>
        <dbReference type="Pfam" id="PF23227"/>
    </source>
</evidence>
<keyword evidence="1" id="KW-0677">Repeat</keyword>
<protein>
    <submittedName>
        <fullName evidence="6">Maestro heat like repeat family member 2B</fullName>
    </submittedName>
</protein>
<keyword evidence="7" id="KW-1185">Reference proteome</keyword>
<dbReference type="SUPFAM" id="SSF48371">
    <property type="entry name" value="ARM repeat"/>
    <property type="match status" value="2"/>
</dbReference>
<feature type="domain" description="MROH2B-like N-terminal HEAT-repeats" evidence="4">
    <location>
        <begin position="20"/>
        <end position="220"/>
    </location>
</feature>
<dbReference type="Ensembl" id="ENSOANT00000006492.3">
    <property type="protein sequence ID" value="ENSOANP00000006490.3"/>
    <property type="gene ID" value="ENSOANG00000002183.3"/>
</dbReference>
<feature type="domain" description="Maestro-like HEAT-repeats" evidence="2">
    <location>
        <begin position="909"/>
        <end position="1124"/>
    </location>
</feature>
<evidence type="ECO:0000259" key="3">
    <source>
        <dbReference type="Pfam" id="PF23210"/>
    </source>
</evidence>
<dbReference type="PANTHER" id="PTHR23120:SF22">
    <property type="entry name" value="MAESTRO HEAT-LIKE REPEAT-CONTAINING PROTEIN FAMILY MEMBER 2B"/>
    <property type="match status" value="1"/>
</dbReference>